<evidence type="ECO:0000313" key="8">
    <source>
        <dbReference type="Proteomes" id="UP000242329"/>
    </source>
</evidence>
<dbReference type="InterPro" id="IPR009000">
    <property type="entry name" value="Transl_B-barrel_sf"/>
</dbReference>
<dbReference type="InterPro" id="IPR005517">
    <property type="entry name" value="Transl_elong_EFG/EF2_IV"/>
</dbReference>
<dbReference type="InterPro" id="IPR005225">
    <property type="entry name" value="Small_GTP-bd"/>
</dbReference>
<dbReference type="InterPro" id="IPR004540">
    <property type="entry name" value="Transl_elong_EFG/EF2"/>
</dbReference>
<dbReference type="CDD" id="cd01434">
    <property type="entry name" value="EFG_mtEFG1_IV"/>
    <property type="match status" value="1"/>
</dbReference>
<keyword evidence="4" id="KW-0342">GTP-binding</keyword>
<dbReference type="EMBL" id="FQWY01000022">
    <property type="protein sequence ID" value="SHG99577.1"/>
    <property type="molecule type" value="Genomic_DNA"/>
</dbReference>
<keyword evidence="3" id="KW-0547">Nucleotide-binding</keyword>
<evidence type="ECO:0000256" key="4">
    <source>
        <dbReference type="ARBA" id="ARBA00023134"/>
    </source>
</evidence>
<dbReference type="InterPro" id="IPR053905">
    <property type="entry name" value="EF-G-like_DII"/>
</dbReference>
<keyword evidence="7" id="KW-0648">Protein biosynthesis</keyword>
<organism evidence="7 8">
    <name type="scientific">Thermosyntropha lipolytica DSM 11003</name>
    <dbReference type="NCBI Taxonomy" id="1123382"/>
    <lineage>
        <taxon>Bacteria</taxon>
        <taxon>Bacillati</taxon>
        <taxon>Bacillota</taxon>
        <taxon>Clostridia</taxon>
        <taxon>Eubacteriales</taxon>
        <taxon>Syntrophomonadaceae</taxon>
        <taxon>Thermosyntropha</taxon>
    </lineage>
</organism>
<dbReference type="SUPFAM" id="SSF54211">
    <property type="entry name" value="Ribosomal protein S5 domain 2-like"/>
    <property type="match status" value="1"/>
</dbReference>
<dbReference type="AlphaFoldDB" id="A0A1M5PCZ6"/>
<dbReference type="NCBIfam" id="TIGR00231">
    <property type="entry name" value="small_GTP"/>
    <property type="match status" value="1"/>
</dbReference>
<dbReference type="GO" id="GO:0005525">
    <property type="term" value="F:GTP binding"/>
    <property type="evidence" value="ECO:0007669"/>
    <property type="project" value="UniProtKB-UniRule"/>
</dbReference>
<reference evidence="8" key="1">
    <citation type="submission" date="2016-11" db="EMBL/GenBank/DDBJ databases">
        <authorList>
            <person name="Varghese N."/>
            <person name="Submissions S."/>
        </authorList>
    </citation>
    <scope>NUCLEOTIDE SEQUENCE [LARGE SCALE GENOMIC DNA]</scope>
    <source>
        <strain evidence="8">DSM 11003</strain>
    </source>
</reference>
<dbReference type="SMART" id="SM00889">
    <property type="entry name" value="EFG_IV"/>
    <property type="match status" value="1"/>
</dbReference>
<dbReference type="InterPro" id="IPR027417">
    <property type="entry name" value="P-loop_NTPase"/>
</dbReference>
<dbReference type="GO" id="GO:0032790">
    <property type="term" value="P:ribosome disassembly"/>
    <property type="evidence" value="ECO:0007669"/>
    <property type="project" value="TreeGrafter"/>
</dbReference>
<dbReference type="Proteomes" id="UP000242329">
    <property type="component" value="Unassembled WGS sequence"/>
</dbReference>
<dbReference type="Pfam" id="PF22042">
    <property type="entry name" value="EF-G_D2"/>
    <property type="match status" value="1"/>
</dbReference>
<dbReference type="Gene3D" id="3.40.50.300">
    <property type="entry name" value="P-loop containing nucleotide triphosphate hydrolases"/>
    <property type="match status" value="1"/>
</dbReference>
<dbReference type="SUPFAM" id="SSF50447">
    <property type="entry name" value="Translation proteins"/>
    <property type="match status" value="1"/>
</dbReference>
<keyword evidence="8" id="KW-1185">Reference proteome</keyword>
<dbReference type="Pfam" id="PF00009">
    <property type="entry name" value="GTP_EFTU"/>
    <property type="match status" value="1"/>
</dbReference>
<feature type="domain" description="Tr-type G" evidence="6">
    <location>
        <begin position="7"/>
        <end position="279"/>
    </location>
</feature>
<accession>A0A1M5PCZ6</accession>
<dbReference type="InterPro" id="IPR000795">
    <property type="entry name" value="T_Tr_GTP-bd_dom"/>
</dbReference>
<sequence>MKVYPTSKIRNIALVGHGGTGKTSLAEAMIYNTGATKRLGKVDDGNTVADFLPEEIKKKITISTALVPCEYKDYKINVLDTPGYADFYFEVIGAMRVVETMVVLLSANAGVEVQTEVVWEDFPDIPKLAFVNKMDRENADFYKVLEDMKRLPGGGHIVPVQLPIGAEDKFRGVVDLIKMKALIFEKGTGKISEEEIPADMLDDAETYREALIEAAAEADDELLTKYLEGETLTDDEIMRGIKAAAVKGSAVFVFCGSAVNNMGVTPLMDFIVECAADPSHNPLVAGKDLEKEPLAAQVFKTIADPYIGRLSMLRIFTGKMKSDSVVYNANKEKEEKIAQLLVMSGKEQHPVPEAYPGDIVAVAKLSLTSTGDTLTVKASPVVLDPIEFPEPTLSMAIAPKSKGDEDKLSSAVQKLLEEDPAIRIAKNAETKQTILTCMGDTHVEIVLEKLARKFGVDVESREMKIPYRETIRKPVEAEGKHKKQSGGHGQYGHVKIKFEPYPDGDFLFEESIFGGAVPKQYFPAVEKGLLEAMEEGVLAGYPVVNIKANLFDGSYHSVDSSEMAFKLAARLAFRKGMEAANPVLLEPIMNVEIIVPENFMGDIIGDLNSKRGRVLGMEPYGKGKQLIKAQVPLAEMARYTIDLKSLTQGRGKFKMEFSHYEEVPAHIQDKIVEKARQEREQAEK</sequence>
<protein>
    <recommendedName>
        <fullName evidence="2 5">Elongation factor G</fullName>
    </recommendedName>
</protein>
<proteinExistence type="inferred from homology"/>
<dbReference type="GO" id="GO:0003746">
    <property type="term" value="F:translation elongation factor activity"/>
    <property type="evidence" value="ECO:0007669"/>
    <property type="project" value="UniProtKB-UniRule"/>
</dbReference>
<dbReference type="InterPro" id="IPR009022">
    <property type="entry name" value="EFG_III"/>
</dbReference>
<dbReference type="NCBIfam" id="NF009891">
    <property type="entry name" value="PRK13351.1-1"/>
    <property type="match status" value="1"/>
</dbReference>
<dbReference type="InterPro" id="IPR000640">
    <property type="entry name" value="EFG_V-like"/>
</dbReference>
<dbReference type="InterPro" id="IPR014721">
    <property type="entry name" value="Ribsml_uS5_D2-typ_fold_subgr"/>
</dbReference>
<dbReference type="GO" id="GO:0003924">
    <property type="term" value="F:GTPase activity"/>
    <property type="evidence" value="ECO:0007669"/>
    <property type="project" value="InterPro"/>
</dbReference>
<dbReference type="NCBIfam" id="TIGR00484">
    <property type="entry name" value="EF-G"/>
    <property type="match status" value="1"/>
</dbReference>
<dbReference type="InterPro" id="IPR047872">
    <property type="entry name" value="EFG_IV"/>
</dbReference>
<dbReference type="SUPFAM" id="SSF52540">
    <property type="entry name" value="P-loop containing nucleoside triphosphate hydrolases"/>
    <property type="match status" value="1"/>
</dbReference>
<dbReference type="NCBIfam" id="NF009381">
    <property type="entry name" value="PRK12740.1-5"/>
    <property type="match status" value="1"/>
</dbReference>
<dbReference type="NCBIfam" id="NF009379">
    <property type="entry name" value="PRK12740.1-3"/>
    <property type="match status" value="1"/>
</dbReference>
<dbReference type="InterPro" id="IPR035647">
    <property type="entry name" value="EFG_III/V"/>
</dbReference>
<dbReference type="CDD" id="cd04170">
    <property type="entry name" value="EF-G_bact"/>
    <property type="match status" value="1"/>
</dbReference>
<dbReference type="CDD" id="cd16262">
    <property type="entry name" value="EFG_III"/>
    <property type="match status" value="1"/>
</dbReference>
<dbReference type="CDD" id="cd04088">
    <property type="entry name" value="EFG_mtEFG_II"/>
    <property type="match status" value="1"/>
</dbReference>
<evidence type="ECO:0000256" key="3">
    <source>
        <dbReference type="ARBA" id="ARBA00022741"/>
    </source>
</evidence>
<evidence type="ECO:0000256" key="2">
    <source>
        <dbReference type="ARBA" id="ARBA00017872"/>
    </source>
</evidence>
<name>A0A1M5PCZ6_9FIRM</name>
<dbReference type="OrthoDB" id="9804431at2"/>
<dbReference type="Gene3D" id="3.30.70.240">
    <property type="match status" value="1"/>
</dbReference>
<dbReference type="InterPro" id="IPR035649">
    <property type="entry name" value="EFG_V"/>
</dbReference>
<dbReference type="CDD" id="cd03713">
    <property type="entry name" value="EFG_mtEFG_C"/>
    <property type="match status" value="1"/>
</dbReference>
<dbReference type="Gene3D" id="3.30.230.10">
    <property type="match status" value="1"/>
</dbReference>
<dbReference type="Gene3D" id="3.30.70.870">
    <property type="entry name" value="Elongation Factor G (Translational Gtpase), domain 3"/>
    <property type="match status" value="1"/>
</dbReference>
<keyword evidence="7" id="KW-0251">Elongation factor</keyword>
<gene>
    <name evidence="7" type="ORF">SAMN02745221_01432</name>
</gene>
<dbReference type="SUPFAM" id="SSF54980">
    <property type="entry name" value="EF-G C-terminal domain-like"/>
    <property type="match status" value="2"/>
</dbReference>
<dbReference type="STRING" id="1123382.SAMN02745221_01432"/>
<dbReference type="FunFam" id="3.30.70.240:FF:000001">
    <property type="entry name" value="Elongation factor G"/>
    <property type="match status" value="1"/>
</dbReference>
<evidence type="ECO:0000313" key="7">
    <source>
        <dbReference type="EMBL" id="SHG99577.1"/>
    </source>
</evidence>
<dbReference type="PRINTS" id="PR00315">
    <property type="entry name" value="ELONGATNFCT"/>
</dbReference>
<dbReference type="FunFam" id="3.30.230.10:FF:000003">
    <property type="entry name" value="Elongation factor G"/>
    <property type="match status" value="1"/>
</dbReference>
<dbReference type="PANTHER" id="PTHR43261">
    <property type="entry name" value="TRANSLATION ELONGATION FACTOR G-RELATED"/>
    <property type="match status" value="1"/>
</dbReference>
<dbReference type="Pfam" id="PF14492">
    <property type="entry name" value="EFG_III"/>
    <property type="match status" value="1"/>
</dbReference>
<evidence type="ECO:0000259" key="6">
    <source>
        <dbReference type="PROSITE" id="PS51722"/>
    </source>
</evidence>
<dbReference type="InterPro" id="IPR041095">
    <property type="entry name" value="EFG_II"/>
</dbReference>
<dbReference type="RefSeq" id="WP_073092114.1">
    <property type="nucleotide sequence ID" value="NZ_FQWY01000022.1"/>
</dbReference>
<dbReference type="InterPro" id="IPR020568">
    <property type="entry name" value="Ribosomal_Su5_D2-typ_SF"/>
</dbReference>
<dbReference type="PROSITE" id="PS51722">
    <property type="entry name" value="G_TR_2"/>
    <property type="match status" value="1"/>
</dbReference>
<dbReference type="SMART" id="SM00838">
    <property type="entry name" value="EFG_C"/>
    <property type="match status" value="1"/>
</dbReference>
<comment type="similarity">
    <text evidence="1">Belongs to the TRAFAC class translation factor GTPase superfamily. Classic translation factor GTPase family. EF-G/EF-2 subfamily.</text>
</comment>
<dbReference type="PANTHER" id="PTHR43261:SF6">
    <property type="entry name" value="ELONGATION FACTOR G-LIKE PROTEIN"/>
    <property type="match status" value="1"/>
</dbReference>
<dbReference type="Gene3D" id="2.40.30.10">
    <property type="entry name" value="Translation factors"/>
    <property type="match status" value="1"/>
</dbReference>
<dbReference type="Pfam" id="PF00679">
    <property type="entry name" value="EFG_C"/>
    <property type="match status" value="1"/>
</dbReference>
<evidence type="ECO:0000256" key="5">
    <source>
        <dbReference type="NCBIfam" id="TIGR00484"/>
    </source>
</evidence>
<dbReference type="Pfam" id="PF03764">
    <property type="entry name" value="EFG_IV"/>
    <property type="match status" value="1"/>
</dbReference>
<evidence type="ECO:0000256" key="1">
    <source>
        <dbReference type="ARBA" id="ARBA00005870"/>
    </source>
</evidence>